<dbReference type="EMBL" id="BAUL01000135">
    <property type="protein sequence ID" value="GAD95634.1"/>
    <property type="molecule type" value="Genomic_DNA"/>
</dbReference>
<keyword evidence="7" id="KW-1185">Reference proteome</keyword>
<feature type="region of interest" description="Disordered" evidence="4">
    <location>
        <begin position="1"/>
        <end position="217"/>
    </location>
</feature>
<accession>V5FE39</accession>
<dbReference type="InterPro" id="IPR050224">
    <property type="entry name" value="TALE_homeobox"/>
</dbReference>
<keyword evidence="1 6" id="KW-0238">DNA-binding</keyword>
<dbReference type="OrthoDB" id="10056939at2759"/>
<dbReference type="FunCoup" id="V5FE39">
    <property type="interactions" value="296"/>
</dbReference>
<evidence type="ECO:0000256" key="2">
    <source>
        <dbReference type="ARBA" id="ARBA00023155"/>
    </source>
</evidence>
<dbReference type="InterPro" id="IPR009057">
    <property type="entry name" value="Homeodomain-like_sf"/>
</dbReference>
<evidence type="ECO:0000259" key="5">
    <source>
        <dbReference type="Pfam" id="PF05920"/>
    </source>
</evidence>
<dbReference type="InParanoid" id="V5FE39"/>
<dbReference type="CDD" id="cd00086">
    <property type="entry name" value="homeodomain"/>
    <property type="match status" value="1"/>
</dbReference>
<protein>
    <submittedName>
        <fullName evidence="6">Homeobox transcription factor, putative</fullName>
    </submittedName>
</protein>
<evidence type="ECO:0000256" key="4">
    <source>
        <dbReference type="SAM" id="MobiDB-lite"/>
    </source>
</evidence>
<name>V5FE39_BYSSN</name>
<dbReference type="Proteomes" id="UP000018001">
    <property type="component" value="Unassembled WGS sequence"/>
</dbReference>
<reference evidence="7" key="1">
    <citation type="journal article" date="2014" name="Genome Announc.">
        <title>Draft genome sequence of the formaldehyde-resistant fungus Byssochlamys spectabilis No. 5 (anamorph Paecilomyces variotii No. 5) (NBRC109023).</title>
        <authorList>
            <person name="Oka T."/>
            <person name="Ekino K."/>
            <person name="Fukuda K."/>
            <person name="Nomura Y."/>
        </authorList>
    </citation>
    <scope>NUCLEOTIDE SEQUENCE [LARGE SCALE GENOMIC DNA]</scope>
    <source>
        <strain evidence="7">No. 5 / NBRC 109023</strain>
    </source>
</reference>
<evidence type="ECO:0000256" key="1">
    <source>
        <dbReference type="ARBA" id="ARBA00023125"/>
    </source>
</evidence>
<evidence type="ECO:0000313" key="6">
    <source>
        <dbReference type="EMBL" id="GAD95634.1"/>
    </source>
</evidence>
<dbReference type="InterPro" id="IPR001356">
    <property type="entry name" value="HD"/>
</dbReference>
<feature type="compositionally biased region" description="Basic and acidic residues" evidence="4">
    <location>
        <begin position="101"/>
        <end position="114"/>
    </location>
</feature>
<evidence type="ECO:0000256" key="3">
    <source>
        <dbReference type="ARBA" id="ARBA00023242"/>
    </source>
</evidence>
<dbReference type="GO" id="GO:0006355">
    <property type="term" value="P:regulation of DNA-templated transcription"/>
    <property type="evidence" value="ECO:0007669"/>
    <property type="project" value="InterPro"/>
</dbReference>
<dbReference type="Gene3D" id="1.10.10.60">
    <property type="entry name" value="Homeodomain-like"/>
    <property type="match status" value="1"/>
</dbReference>
<dbReference type="InterPro" id="IPR008422">
    <property type="entry name" value="KN_HD"/>
</dbReference>
<feature type="compositionally biased region" description="Polar residues" evidence="4">
    <location>
        <begin position="120"/>
        <end position="141"/>
    </location>
</feature>
<keyword evidence="2 6" id="KW-0371">Homeobox</keyword>
<dbReference type="HOGENOM" id="CLU_038392_0_0_1"/>
<feature type="domain" description="KN homeodomain" evidence="5">
    <location>
        <begin position="281"/>
        <end position="310"/>
    </location>
</feature>
<feature type="compositionally biased region" description="Polar residues" evidence="4">
    <location>
        <begin position="201"/>
        <end position="217"/>
    </location>
</feature>
<keyword evidence="3" id="KW-0539">Nucleus</keyword>
<sequence>MSPNHYPENEENRSMAVSYASGLPAGRSQTLPSFRELLPPHLHEEIDSAPFYGSRQPQLDRSPSSIPESTKPRSVPGSALASPAKITSSDPLAEFASQPTRFEESQFRPHREHGLPQPQPSGNTSPMASVTGQSMQFTSRGPSPILPPIHNLHSLPERNLSRPGTSFDDTGLRPSSFPRDYAHEGAVFSARNRNDMDLERQSSPSYTGSSVPALAYNQQPYDTPPYVHYPQAYRGEPEYSSSIVPNPQHSNFGILGDPIDPRNKRRRGNLPKPVTDILRAWFHEHLDHPYPSEEDKQIFMTRTGLSISQVLFLLFALCHFER</sequence>
<dbReference type="eggNOG" id="KOG0773">
    <property type="taxonomic scope" value="Eukaryota"/>
</dbReference>
<organism evidence="6 7">
    <name type="scientific">Byssochlamys spectabilis (strain No. 5 / NBRC 109023)</name>
    <name type="common">Paecilomyces variotii</name>
    <dbReference type="NCBI Taxonomy" id="1356009"/>
    <lineage>
        <taxon>Eukaryota</taxon>
        <taxon>Fungi</taxon>
        <taxon>Dikarya</taxon>
        <taxon>Ascomycota</taxon>
        <taxon>Pezizomycotina</taxon>
        <taxon>Eurotiomycetes</taxon>
        <taxon>Eurotiomycetidae</taxon>
        <taxon>Eurotiales</taxon>
        <taxon>Thermoascaceae</taxon>
        <taxon>Paecilomyces</taxon>
    </lineage>
</organism>
<dbReference type="PANTHER" id="PTHR11850">
    <property type="entry name" value="HOMEOBOX PROTEIN TRANSCRIPTION FACTORS"/>
    <property type="match status" value="1"/>
</dbReference>
<evidence type="ECO:0000313" key="7">
    <source>
        <dbReference type="Proteomes" id="UP000018001"/>
    </source>
</evidence>
<dbReference type="SUPFAM" id="SSF46689">
    <property type="entry name" value="Homeodomain-like"/>
    <property type="match status" value="1"/>
</dbReference>
<comment type="caution">
    <text evidence="6">The sequence shown here is derived from an EMBL/GenBank/DDBJ whole genome shotgun (WGS) entry which is preliminary data.</text>
</comment>
<proteinExistence type="predicted"/>
<dbReference type="AlphaFoldDB" id="V5FE39"/>
<dbReference type="Pfam" id="PF05920">
    <property type="entry name" value="Homeobox_KN"/>
    <property type="match status" value="1"/>
</dbReference>
<gene>
    <name evidence="6" type="ORF">PVAR5_4280</name>
</gene>
<feature type="compositionally biased region" description="Polar residues" evidence="4">
    <location>
        <begin position="55"/>
        <end position="68"/>
    </location>
</feature>
<dbReference type="GO" id="GO:0003677">
    <property type="term" value="F:DNA binding"/>
    <property type="evidence" value="ECO:0007669"/>
    <property type="project" value="UniProtKB-KW"/>
</dbReference>